<protein>
    <submittedName>
        <fullName evidence="1">BrnA antitoxin family protein</fullName>
    </submittedName>
</protein>
<proteinExistence type="predicted"/>
<dbReference type="RefSeq" id="WP_320202335.1">
    <property type="nucleotide sequence ID" value="NZ_CP192781.1"/>
</dbReference>
<dbReference type="InterPro" id="IPR025528">
    <property type="entry name" value="BrnA_antitoxin"/>
</dbReference>
<evidence type="ECO:0000313" key="1">
    <source>
        <dbReference type="EMBL" id="MDX8301020.1"/>
    </source>
</evidence>
<dbReference type="Pfam" id="PF14384">
    <property type="entry name" value="BrnA_antitoxin"/>
    <property type="match status" value="1"/>
</dbReference>
<dbReference type="AlphaFoldDB" id="A0AAW9F678"/>
<reference evidence="1" key="1">
    <citation type="journal article" date="2023" name="Phytobiomes J">
        <title>Deciphering the key players within the bacterial microbiota associated with aerial crown gall tumors on rhododendron: Insights into the gallobiome.</title>
        <authorList>
            <person name="Kuzmanovic N."/>
            <person name="Nesme J."/>
            <person name="Wolf J."/>
            <person name="Neumann-Schaal M."/>
            <person name="Petersen J."/>
            <person name="Fernandez-Gnecco G."/>
            <person name="Sproeer C."/>
            <person name="Bunk B."/>
            <person name="Overmann J."/>
            <person name="Sorensen S.J."/>
            <person name="Idczak E."/>
            <person name="Smalla K."/>
        </authorList>
    </citation>
    <scope>NUCLEOTIDE SEQUENCE</scope>
    <source>
        <strain evidence="1">Rho-11.1</strain>
    </source>
</reference>
<gene>
    <name evidence="1" type="ORF">RMR22_02065</name>
</gene>
<sequence>MDGRRFWAGKSSLAAASRYCCLFPENSWPAKDANESCSFLSPEVVERYKATAPGWQARIDDVLKKAAGL</sequence>
<name>A0AAW9F678_9HYPH</name>
<organism evidence="1">
    <name type="scientific">Agrobacterium rosae</name>
    <dbReference type="NCBI Taxonomy" id="1972867"/>
    <lineage>
        <taxon>Bacteria</taxon>
        <taxon>Pseudomonadati</taxon>
        <taxon>Pseudomonadota</taxon>
        <taxon>Alphaproteobacteria</taxon>
        <taxon>Hyphomicrobiales</taxon>
        <taxon>Rhizobiaceae</taxon>
        <taxon>Rhizobium/Agrobacterium group</taxon>
        <taxon>Agrobacterium</taxon>
    </lineage>
</organism>
<comment type="caution">
    <text evidence="1">The sequence shown here is derived from an EMBL/GenBank/DDBJ whole genome shotgun (WGS) entry which is preliminary data.</text>
</comment>
<accession>A0AAW9F678</accession>
<dbReference type="EMBL" id="JAVRAF010000001">
    <property type="protein sequence ID" value="MDX8301020.1"/>
    <property type="molecule type" value="Genomic_DNA"/>
</dbReference>